<dbReference type="EMBL" id="JACIJD010000007">
    <property type="protein sequence ID" value="MBB5693930.1"/>
    <property type="molecule type" value="Genomic_DNA"/>
</dbReference>
<accession>A0A840Y2P4</accession>
<dbReference type="InterPro" id="IPR011051">
    <property type="entry name" value="RmlC_Cupin_sf"/>
</dbReference>
<feature type="site" description="Participates in a stacking interaction with the thymidine ring of dTDP-4-oxo-6-deoxyglucose" evidence="6">
    <location>
        <position position="139"/>
    </location>
</feature>
<dbReference type="AlphaFoldDB" id="A0A840Y2P4"/>
<organism evidence="8 9">
    <name type="scientific">Muricoccus pecuniae</name>
    <dbReference type="NCBI Taxonomy" id="693023"/>
    <lineage>
        <taxon>Bacteria</taxon>
        <taxon>Pseudomonadati</taxon>
        <taxon>Pseudomonadota</taxon>
        <taxon>Alphaproteobacteria</taxon>
        <taxon>Acetobacterales</taxon>
        <taxon>Roseomonadaceae</taxon>
        <taxon>Muricoccus</taxon>
    </lineage>
</organism>
<keyword evidence="9" id="KW-1185">Reference proteome</keyword>
<dbReference type="GO" id="GO:0008830">
    <property type="term" value="F:dTDP-4-dehydrorhamnose 3,5-epimerase activity"/>
    <property type="evidence" value="ECO:0007669"/>
    <property type="project" value="UniProtKB-UniRule"/>
</dbReference>
<dbReference type="Pfam" id="PF00908">
    <property type="entry name" value="dTDP_sugar_isom"/>
    <property type="match status" value="1"/>
</dbReference>
<comment type="catalytic activity">
    <reaction evidence="1 7">
        <text>dTDP-4-dehydro-6-deoxy-alpha-D-glucose = dTDP-4-dehydro-beta-L-rhamnose</text>
        <dbReference type="Rhea" id="RHEA:16969"/>
        <dbReference type="ChEBI" id="CHEBI:57649"/>
        <dbReference type="ChEBI" id="CHEBI:62830"/>
        <dbReference type="EC" id="5.1.3.13"/>
    </reaction>
</comment>
<dbReference type="GO" id="GO:0005829">
    <property type="term" value="C:cytosol"/>
    <property type="evidence" value="ECO:0007669"/>
    <property type="project" value="TreeGrafter"/>
</dbReference>
<dbReference type="GO" id="GO:0019305">
    <property type="term" value="P:dTDP-rhamnose biosynthetic process"/>
    <property type="evidence" value="ECO:0007669"/>
    <property type="project" value="UniProtKB-UniRule"/>
</dbReference>
<evidence type="ECO:0000313" key="9">
    <source>
        <dbReference type="Proteomes" id="UP000580654"/>
    </source>
</evidence>
<reference evidence="8 9" key="1">
    <citation type="submission" date="2020-08" db="EMBL/GenBank/DDBJ databases">
        <title>Genomic Encyclopedia of Type Strains, Phase IV (KMG-IV): sequencing the most valuable type-strain genomes for metagenomic binning, comparative biology and taxonomic classification.</title>
        <authorList>
            <person name="Goeker M."/>
        </authorList>
    </citation>
    <scope>NUCLEOTIDE SEQUENCE [LARGE SCALE GENOMIC DNA]</scope>
    <source>
        <strain evidence="8 9">DSM 25622</strain>
    </source>
</reference>
<name>A0A840Y2P4_9PROT</name>
<dbReference type="SUPFAM" id="SSF51182">
    <property type="entry name" value="RmlC-like cupins"/>
    <property type="match status" value="1"/>
</dbReference>
<keyword evidence="7 8" id="KW-0413">Isomerase</keyword>
<feature type="active site" description="Proton acceptor" evidence="5">
    <location>
        <position position="63"/>
    </location>
</feature>
<dbReference type="GO" id="GO:0000271">
    <property type="term" value="P:polysaccharide biosynthetic process"/>
    <property type="evidence" value="ECO:0007669"/>
    <property type="project" value="TreeGrafter"/>
</dbReference>
<evidence type="ECO:0000256" key="5">
    <source>
        <dbReference type="PIRSR" id="PIRSR600888-1"/>
    </source>
</evidence>
<evidence type="ECO:0000256" key="3">
    <source>
        <dbReference type="ARBA" id="ARBA00012098"/>
    </source>
</evidence>
<dbReference type="CDD" id="cd00438">
    <property type="entry name" value="cupin_RmlC"/>
    <property type="match status" value="1"/>
</dbReference>
<proteinExistence type="inferred from homology"/>
<dbReference type="UniPathway" id="UPA00124"/>
<dbReference type="RefSeq" id="WP_184516980.1">
    <property type="nucleotide sequence ID" value="NZ_JACIJD010000007.1"/>
</dbReference>
<sequence>MKFNPTPLKDVFVIEMEPRADDRGFFARAFCETEYANAGMGATRFVQMNNSYNDKAGTLRGMHYQLPPAAEVKVVRCLHGALYDVVVDLRPDSPSYGKWFGIELNEENRLSLYIPRGFAHGFITLRDGTETLYLASDAYTPGQERGLRYDDPKFGIQWPREPVTVSDKDLSWPAFDPAFHNPDALRGLR</sequence>
<dbReference type="InterPro" id="IPR014710">
    <property type="entry name" value="RmlC-like_jellyroll"/>
</dbReference>
<evidence type="ECO:0000256" key="1">
    <source>
        <dbReference type="ARBA" id="ARBA00001298"/>
    </source>
</evidence>
<evidence type="ECO:0000256" key="6">
    <source>
        <dbReference type="PIRSR" id="PIRSR600888-3"/>
    </source>
</evidence>
<comment type="caution">
    <text evidence="8">The sequence shown here is derived from an EMBL/GenBank/DDBJ whole genome shotgun (WGS) entry which is preliminary data.</text>
</comment>
<comment type="pathway">
    <text evidence="7">Carbohydrate biosynthesis; dTDP-L-rhamnose biosynthesis.</text>
</comment>
<dbReference type="Proteomes" id="UP000580654">
    <property type="component" value="Unassembled WGS sequence"/>
</dbReference>
<evidence type="ECO:0000313" key="8">
    <source>
        <dbReference type="EMBL" id="MBB5693930.1"/>
    </source>
</evidence>
<evidence type="ECO:0000256" key="7">
    <source>
        <dbReference type="RuleBase" id="RU364069"/>
    </source>
</evidence>
<comment type="similarity">
    <text evidence="7">Belongs to the dTDP-4-dehydrorhamnose 3,5-epimerase family.</text>
</comment>
<dbReference type="PANTHER" id="PTHR21047">
    <property type="entry name" value="DTDP-6-DEOXY-D-GLUCOSE-3,5 EPIMERASE"/>
    <property type="match status" value="1"/>
</dbReference>
<dbReference type="EC" id="5.1.3.13" evidence="3 7"/>
<dbReference type="PANTHER" id="PTHR21047:SF2">
    <property type="entry name" value="THYMIDINE DIPHOSPHO-4-KETO-RHAMNOSE 3,5-EPIMERASE"/>
    <property type="match status" value="1"/>
</dbReference>
<comment type="function">
    <text evidence="2 7">Catalyzes the epimerization of the C3' and C5'positions of dTDP-6-deoxy-D-xylo-4-hexulose, forming dTDP-6-deoxy-L-lyxo-4-hexulose.</text>
</comment>
<dbReference type="NCBIfam" id="TIGR01221">
    <property type="entry name" value="rmlC"/>
    <property type="match status" value="1"/>
</dbReference>
<protein>
    <recommendedName>
        <fullName evidence="4 7">dTDP-4-dehydrorhamnose 3,5-epimerase</fullName>
        <ecNumber evidence="3 7">5.1.3.13</ecNumber>
    </recommendedName>
    <alternativeName>
        <fullName evidence="7">Thymidine diphospho-4-keto-rhamnose 3,5-epimerase</fullName>
    </alternativeName>
</protein>
<gene>
    <name evidence="8" type="ORF">FHS87_001967</name>
</gene>
<comment type="subunit">
    <text evidence="7">Homodimer.</text>
</comment>
<evidence type="ECO:0000256" key="4">
    <source>
        <dbReference type="ARBA" id="ARBA00019595"/>
    </source>
</evidence>
<dbReference type="Gene3D" id="2.60.120.10">
    <property type="entry name" value="Jelly Rolls"/>
    <property type="match status" value="1"/>
</dbReference>
<dbReference type="InterPro" id="IPR000888">
    <property type="entry name" value="RmlC-like"/>
</dbReference>
<feature type="active site" description="Proton donor" evidence="5">
    <location>
        <position position="133"/>
    </location>
</feature>
<evidence type="ECO:0000256" key="2">
    <source>
        <dbReference type="ARBA" id="ARBA00001997"/>
    </source>
</evidence>